<gene>
    <name evidence="9" type="ORF">BIGA_1491</name>
</gene>
<dbReference type="InterPro" id="IPR050925">
    <property type="entry name" value="Rhomboid_protease_S54"/>
</dbReference>
<feature type="transmembrane region" description="Helical" evidence="7">
    <location>
        <begin position="34"/>
        <end position="56"/>
    </location>
</feature>
<evidence type="ECO:0000256" key="7">
    <source>
        <dbReference type="SAM" id="Phobius"/>
    </source>
</evidence>
<dbReference type="InterPro" id="IPR035952">
    <property type="entry name" value="Rhomboid-like_sf"/>
</dbReference>
<dbReference type="Pfam" id="PF01694">
    <property type="entry name" value="Rhomboid"/>
    <property type="match status" value="1"/>
</dbReference>
<dbReference type="eggNOG" id="COG0705">
    <property type="taxonomic scope" value="Bacteria"/>
</dbReference>
<dbReference type="AlphaFoldDB" id="A0A087AM25"/>
<evidence type="ECO:0000313" key="10">
    <source>
        <dbReference type="Proteomes" id="UP000029046"/>
    </source>
</evidence>
<dbReference type="EMBL" id="JGYX01000007">
    <property type="protein sequence ID" value="KFI59825.1"/>
    <property type="molecule type" value="Genomic_DNA"/>
</dbReference>
<evidence type="ECO:0000256" key="1">
    <source>
        <dbReference type="ARBA" id="ARBA00004141"/>
    </source>
</evidence>
<dbReference type="PANTHER" id="PTHR43731:SF14">
    <property type="entry name" value="PRESENILIN-ASSOCIATED RHOMBOID-LIKE PROTEIN, MITOCHONDRIAL"/>
    <property type="match status" value="1"/>
</dbReference>
<dbReference type="Proteomes" id="UP000029046">
    <property type="component" value="Unassembled WGS sequence"/>
</dbReference>
<feature type="domain" description="Peptidase S54 rhomboid" evidence="8">
    <location>
        <begin position="78"/>
        <end position="217"/>
    </location>
</feature>
<keyword evidence="5 7" id="KW-1133">Transmembrane helix</keyword>
<name>A0A087AM25_9BIFI</name>
<evidence type="ECO:0000256" key="5">
    <source>
        <dbReference type="ARBA" id="ARBA00022989"/>
    </source>
</evidence>
<feature type="transmembrane region" description="Helical" evidence="7">
    <location>
        <begin position="118"/>
        <end position="141"/>
    </location>
</feature>
<comment type="caution">
    <text evidence="9">The sequence shown here is derived from an EMBL/GenBank/DDBJ whole genome shotgun (WGS) entry which is preliminary data.</text>
</comment>
<keyword evidence="3 7" id="KW-0812">Transmembrane</keyword>
<feature type="transmembrane region" description="Helical" evidence="7">
    <location>
        <begin position="147"/>
        <end position="170"/>
    </location>
</feature>
<dbReference type="GO" id="GO:0004252">
    <property type="term" value="F:serine-type endopeptidase activity"/>
    <property type="evidence" value="ECO:0007669"/>
    <property type="project" value="InterPro"/>
</dbReference>
<dbReference type="InterPro" id="IPR022764">
    <property type="entry name" value="Peptidase_S54_rhomboid_dom"/>
</dbReference>
<dbReference type="SUPFAM" id="SSF144091">
    <property type="entry name" value="Rhomboid-like"/>
    <property type="match status" value="1"/>
</dbReference>
<accession>A0A087AM25</accession>
<dbReference type="RefSeq" id="WP_033506941.1">
    <property type="nucleotide sequence ID" value="NZ_JGYX01000007.1"/>
</dbReference>
<organism evidence="9 10">
    <name type="scientific">Bifidobacterium pullorum subsp. gallinarum</name>
    <dbReference type="NCBI Taxonomy" id="78344"/>
    <lineage>
        <taxon>Bacteria</taxon>
        <taxon>Bacillati</taxon>
        <taxon>Actinomycetota</taxon>
        <taxon>Actinomycetes</taxon>
        <taxon>Bifidobacteriales</taxon>
        <taxon>Bifidobacteriaceae</taxon>
        <taxon>Bifidobacterium</taxon>
    </lineage>
</organism>
<dbReference type="Gene3D" id="1.20.1540.10">
    <property type="entry name" value="Rhomboid-like"/>
    <property type="match status" value="1"/>
</dbReference>
<evidence type="ECO:0000256" key="6">
    <source>
        <dbReference type="ARBA" id="ARBA00023136"/>
    </source>
</evidence>
<keyword evidence="4" id="KW-0378">Hydrolase</keyword>
<evidence type="ECO:0000256" key="4">
    <source>
        <dbReference type="ARBA" id="ARBA00022801"/>
    </source>
</evidence>
<feature type="transmembrane region" description="Helical" evidence="7">
    <location>
        <begin position="177"/>
        <end position="197"/>
    </location>
</feature>
<evidence type="ECO:0000256" key="3">
    <source>
        <dbReference type="ARBA" id="ARBA00022692"/>
    </source>
</evidence>
<evidence type="ECO:0000313" key="9">
    <source>
        <dbReference type="EMBL" id="KFI59825.1"/>
    </source>
</evidence>
<feature type="transmembrane region" description="Helical" evidence="7">
    <location>
        <begin position="94"/>
        <end position="111"/>
    </location>
</feature>
<keyword evidence="10" id="KW-1185">Reference proteome</keyword>
<reference evidence="9 10" key="1">
    <citation type="submission" date="2014-03" db="EMBL/GenBank/DDBJ databases">
        <title>Genomics of Bifidobacteria.</title>
        <authorList>
            <person name="Ventura M."/>
            <person name="Milani C."/>
            <person name="Lugli G.A."/>
        </authorList>
    </citation>
    <scope>NUCLEOTIDE SEQUENCE [LARGE SCALE GENOMIC DNA]</scope>
    <source>
        <strain evidence="9 10">LMG 11586</strain>
    </source>
</reference>
<dbReference type="OrthoDB" id="9807874at2"/>
<proteinExistence type="inferred from homology"/>
<sequence>MAYRRFSLFPESPTLRDIFSKRAIRYHWRDNGPVFCAAIAIICIAIWLIELLLSIVSPSALNALVNFGAIQPMLAVSRPWTFITSMFLHQPTSILHILFNMLTLWSVGPLLERLMGHWPFLALYMLSGIGGGMGMMLWGALAPGQAGWFTAAYGASGALFGLFAAVLVVYRRVGADITSMLVWMVINFLMPVVVRNVAWQAHVGGFLVGALFTWLLVSGLHALRGKSLAYRSAVYGAAVFVLMVVVILLCDLGNPIGWMLRLF</sequence>
<comment type="subcellular location">
    <subcellularLocation>
        <location evidence="1">Membrane</location>
        <topology evidence="1">Multi-pass membrane protein</topology>
    </subcellularLocation>
</comment>
<dbReference type="GO" id="GO:0016020">
    <property type="term" value="C:membrane"/>
    <property type="evidence" value="ECO:0007669"/>
    <property type="project" value="UniProtKB-SubCell"/>
</dbReference>
<protein>
    <submittedName>
        <fullName evidence="9">Rhomboid family protein</fullName>
    </submittedName>
</protein>
<evidence type="ECO:0000259" key="8">
    <source>
        <dbReference type="Pfam" id="PF01694"/>
    </source>
</evidence>
<feature type="transmembrane region" description="Helical" evidence="7">
    <location>
        <begin position="235"/>
        <end position="260"/>
    </location>
</feature>
<keyword evidence="6 7" id="KW-0472">Membrane</keyword>
<evidence type="ECO:0000256" key="2">
    <source>
        <dbReference type="ARBA" id="ARBA00009045"/>
    </source>
</evidence>
<comment type="similarity">
    <text evidence="2">Belongs to the peptidase S54 family.</text>
</comment>
<feature type="transmembrane region" description="Helical" evidence="7">
    <location>
        <begin position="203"/>
        <end position="223"/>
    </location>
</feature>
<dbReference type="PANTHER" id="PTHR43731">
    <property type="entry name" value="RHOMBOID PROTEASE"/>
    <property type="match status" value="1"/>
</dbReference>